<dbReference type="GO" id="GO:0033316">
    <property type="term" value="P:meiotic spindle assembly checkpoint signaling"/>
    <property type="evidence" value="ECO:0007669"/>
    <property type="project" value="TreeGrafter"/>
</dbReference>
<keyword evidence="3 6" id="KW-0547">Nucleotide-binding</keyword>
<dbReference type="GO" id="GO:0098813">
    <property type="term" value="P:nuclear chromosome segregation"/>
    <property type="evidence" value="ECO:0007669"/>
    <property type="project" value="UniProtKB-ARBA"/>
</dbReference>
<dbReference type="InterPro" id="IPR017441">
    <property type="entry name" value="Protein_kinase_ATP_BS"/>
</dbReference>
<dbReference type="PANTHER" id="PTHR22974:SF21">
    <property type="entry name" value="DUAL SPECIFICITY PROTEIN KINASE TTK"/>
    <property type="match status" value="1"/>
</dbReference>
<feature type="compositionally biased region" description="Polar residues" evidence="7">
    <location>
        <begin position="170"/>
        <end position="180"/>
    </location>
</feature>
<gene>
    <name evidence="9" type="ORF">GNLVRS02_ARAD1B19998g</name>
</gene>
<dbReference type="SMART" id="SM00220">
    <property type="entry name" value="S_TKc"/>
    <property type="match status" value="1"/>
</dbReference>
<dbReference type="SUPFAM" id="SSF56112">
    <property type="entry name" value="Protein kinase-like (PK-like)"/>
    <property type="match status" value="1"/>
</dbReference>
<dbReference type="GO" id="GO:0005634">
    <property type="term" value="C:nucleus"/>
    <property type="evidence" value="ECO:0007669"/>
    <property type="project" value="TreeGrafter"/>
</dbReference>
<dbReference type="Gene3D" id="1.10.510.10">
    <property type="entry name" value="Transferase(Phosphotransferase) domain 1"/>
    <property type="match status" value="1"/>
</dbReference>
<dbReference type="GO" id="GO:0007094">
    <property type="term" value="P:mitotic spindle assembly checkpoint signaling"/>
    <property type="evidence" value="ECO:0007669"/>
    <property type="project" value="TreeGrafter"/>
</dbReference>
<evidence type="ECO:0000259" key="8">
    <source>
        <dbReference type="PROSITE" id="PS50011"/>
    </source>
</evidence>
<dbReference type="InterPro" id="IPR027084">
    <property type="entry name" value="Mps1_cat"/>
</dbReference>
<evidence type="ECO:0000256" key="6">
    <source>
        <dbReference type="PROSITE-ProRule" id="PRU10141"/>
    </source>
</evidence>
<dbReference type="FunFam" id="3.30.200.20:FF:000131">
    <property type="entry name" value="Dual specificity protein kinase TTK"/>
    <property type="match status" value="1"/>
</dbReference>
<dbReference type="AlphaFoldDB" id="A0A060T6M1"/>
<keyword evidence="5 6" id="KW-0067">ATP-binding</keyword>
<evidence type="ECO:0000256" key="7">
    <source>
        <dbReference type="SAM" id="MobiDB-lite"/>
    </source>
</evidence>
<feature type="compositionally biased region" description="Low complexity" evidence="7">
    <location>
        <begin position="253"/>
        <end position="262"/>
    </location>
</feature>
<dbReference type="EMBL" id="HG937692">
    <property type="protein sequence ID" value="CDP36745.1"/>
    <property type="molecule type" value="Genomic_DNA"/>
</dbReference>
<dbReference type="InterPro" id="IPR008271">
    <property type="entry name" value="Ser/Thr_kinase_AS"/>
</dbReference>
<dbReference type="InterPro" id="IPR011009">
    <property type="entry name" value="Kinase-like_dom_sf"/>
</dbReference>
<keyword evidence="2" id="KW-0808">Transferase</keyword>
<feature type="compositionally biased region" description="Basic and acidic residues" evidence="7">
    <location>
        <begin position="113"/>
        <end position="136"/>
    </location>
</feature>
<organism evidence="9">
    <name type="scientific">Blastobotrys adeninivorans</name>
    <name type="common">Yeast</name>
    <name type="synonym">Arxula adeninivorans</name>
    <dbReference type="NCBI Taxonomy" id="409370"/>
    <lineage>
        <taxon>Eukaryota</taxon>
        <taxon>Fungi</taxon>
        <taxon>Dikarya</taxon>
        <taxon>Ascomycota</taxon>
        <taxon>Saccharomycotina</taxon>
        <taxon>Dipodascomycetes</taxon>
        <taxon>Dipodascales</taxon>
        <taxon>Trichomonascaceae</taxon>
        <taxon>Blastobotrys</taxon>
    </lineage>
</organism>
<reference evidence="9" key="2">
    <citation type="submission" date="2014-06" db="EMBL/GenBank/DDBJ databases">
        <title>The complete genome of Blastobotrys (Arxula) adeninivorans LS3 - a yeast of biotechnological interest.</title>
        <authorList>
            <person name="Kunze G."/>
            <person name="Gaillardin C."/>
            <person name="Czernicka M."/>
            <person name="Durrens P."/>
            <person name="Martin T."/>
            <person name="Boer E."/>
            <person name="Gabaldon T."/>
            <person name="Cruz J."/>
            <person name="Talla E."/>
            <person name="Marck C."/>
            <person name="Goffeau A."/>
            <person name="Barbe V."/>
            <person name="Baret P."/>
            <person name="Baronian K."/>
            <person name="Beier S."/>
            <person name="Bleykasten C."/>
            <person name="Bode R."/>
            <person name="Casaregola S."/>
            <person name="Despons L."/>
            <person name="Fairhead C."/>
            <person name="Giersberg M."/>
            <person name="Gierski P."/>
            <person name="Hahnel U."/>
            <person name="Hartmann A."/>
            <person name="Jankowska D."/>
            <person name="Jubin C."/>
            <person name="Jung P."/>
            <person name="Lafontaine I."/>
            <person name="Leh-Louis V."/>
            <person name="Lemaire M."/>
            <person name="Marcet-Houben M."/>
            <person name="Mascher M."/>
            <person name="Morel G."/>
            <person name="Richard G.-F."/>
            <person name="Riechen J."/>
            <person name="Sacerdot C."/>
            <person name="Sarkar A."/>
            <person name="Savel G."/>
            <person name="Schacherer J."/>
            <person name="Sherman D."/>
            <person name="Straub M.-L."/>
            <person name="Stein N."/>
            <person name="Thierry A."/>
            <person name="Trautwein-Schult A."/>
            <person name="Westhof E."/>
            <person name="Worch S."/>
            <person name="Dujon B."/>
            <person name="Souciet J.-L."/>
            <person name="Wincker P."/>
            <person name="Scholz U."/>
            <person name="Neuveglise N."/>
        </authorList>
    </citation>
    <scope>NUCLEOTIDE SEQUENCE</scope>
    <source>
        <strain evidence="9">LS3</strain>
    </source>
</reference>
<dbReference type="GO" id="GO:0000776">
    <property type="term" value="C:kinetochore"/>
    <property type="evidence" value="ECO:0007669"/>
    <property type="project" value="TreeGrafter"/>
</dbReference>
<dbReference type="PROSITE" id="PS00108">
    <property type="entry name" value="PROTEIN_KINASE_ST"/>
    <property type="match status" value="1"/>
</dbReference>
<dbReference type="PROSITE" id="PS50011">
    <property type="entry name" value="PROTEIN_KINASE_DOM"/>
    <property type="match status" value="1"/>
</dbReference>
<proteinExistence type="predicted"/>
<dbReference type="InterPro" id="IPR000719">
    <property type="entry name" value="Prot_kinase_dom"/>
</dbReference>
<accession>A0A060T6M1</accession>
<evidence type="ECO:0000256" key="3">
    <source>
        <dbReference type="ARBA" id="ARBA00022741"/>
    </source>
</evidence>
<evidence type="ECO:0000256" key="5">
    <source>
        <dbReference type="ARBA" id="ARBA00022840"/>
    </source>
</evidence>
<feature type="domain" description="Protein kinase" evidence="8">
    <location>
        <begin position="280"/>
        <end position="551"/>
    </location>
</feature>
<name>A0A060T6M1_BLAAD</name>
<dbReference type="Gene3D" id="3.30.200.20">
    <property type="entry name" value="Phosphorylase Kinase, domain 1"/>
    <property type="match status" value="1"/>
</dbReference>
<evidence type="ECO:0000313" key="9">
    <source>
        <dbReference type="EMBL" id="CDP36745.1"/>
    </source>
</evidence>
<protein>
    <submittedName>
        <fullName evidence="9">ARAD1B19998p</fullName>
    </submittedName>
</protein>
<feature type="compositionally biased region" description="Basic and acidic residues" evidence="7">
    <location>
        <begin position="208"/>
        <end position="219"/>
    </location>
</feature>
<reference evidence="9" key="1">
    <citation type="submission" date="2014-02" db="EMBL/GenBank/DDBJ databases">
        <authorList>
            <person name="Genoscope - CEA"/>
        </authorList>
    </citation>
    <scope>NUCLEOTIDE SEQUENCE</scope>
    <source>
        <strain evidence="9">LS3</strain>
    </source>
</reference>
<dbReference type="PhylomeDB" id="A0A060T6M1"/>
<dbReference type="GO" id="GO:0034501">
    <property type="term" value="P:protein localization to kinetochore"/>
    <property type="evidence" value="ECO:0007669"/>
    <property type="project" value="TreeGrafter"/>
</dbReference>
<dbReference type="GO" id="GO:0004674">
    <property type="term" value="F:protein serine/threonine kinase activity"/>
    <property type="evidence" value="ECO:0007669"/>
    <property type="project" value="UniProtKB-KW"/>
</dbReference>
<sequence>MATFVHDPLLDDDDGSSSDESSFLPPVLSNYARELLSSDPKGPNSDPKLEPINGSISVVDSGDAITAKESTTLYTPDEPNGNRPLKLHSTPGLSQRTFNRPIKSRILQLSRQQKTDDKDTVKHSPELDTRRIRFATEKGSPTASASRASSSNSSSSSSSTSSSSLSSSADEVNTPRTTIQYKREPLGSISPNKAHVTGTIQKSTPPQKRPESYSEKVTERLPSPPRLKSPERSPVRASSREPRDHRDFRGSREASYYSNRNSSSHREPSQRDLIVNGRAYQRMEVLGRGGSSKVYKAKFSNRTFAVKIVTFDDLDDSVIEGYKGEIRLLKRLRDEERVVKLMDYEMLDSRLLVVMECGEIDLAHVLAARVNQPLDLSFVRYYSVELLKCVSAVHKCGIVHSDLKPANFLLVKGMLKIIDFGIANVVPDNTINVHRDCTMGTPNYMAPEMLTDIGDSDRQSSAHYKVGKAADVWSCGCIMYQMIYGRAPFANFQGHHRMAAIVSPQVEIQFPRHGLGQVKVPKEAIETIAGCLRRKVNDRYTIERVLNGPFLNPQAVDRTFIKSLIDNAIRYGAQRGAVNDAELDTLLDEAWKRIQARNM</sequence>
<dbReference type="GO" id="GO:0004712">
    <property type="term" value="F:protein serine/threonine/tyrosine kinase activity"/>
    <property type="evidence" value="ECO:0007669"/>
    <property type="project" value="TreeGrafter"/>
</dbReference>
<dbReference type="PANTHER" id="PTHR22974">
    <property type="entry name" value="MIXED LINEAGE PROTEIN KINASE"/>
    <property type="match status" value="1"/>
</dbReference>
<evidence type="ECO:0000256" key="2">
    <source>
        <dbReference type="ARBA" id="ARBA00022679"/>
    </source>
</evidence>
<dbReference type="PROSITE" id="PS00107">
    <property type="entry name" value="PROTEIN_KINASE_ATP"/>
    <property type="match status" value="1"/>
</dbReference>
<feature type="binding site" evidence="6">
    <location>
        <position position="307"/>
    </location>
    <ligand>
        <name>ATP</name>
        <dbReference type="ChEBI" id="CHEBI:30616"/>
    </ligand>
</feature>
<keyword evidence="4" id="KW-0418">Kinase</keyword>
<feature type="compositionally biased region" description="Low complexity" evidence="7">
    <location>
        <begin position="143"/>
        <end position="169"/>
    </location>
</feature>
<feature type="region of interest" description="Disordered" evidence="7">
    <location>
        <begin position="1"/>
        <end position="272"/>
    </location>
</feature>
<dbReference type="Pfam" id="PF00069">
    <property type="entry name" value="Pkinase"/>
    <property type="match status" value="1"/>
</dbReference>
<keyword evidence="1" id="KW-0723">Serine/threonine-protein kinase</keyword>
<evidence type="ECO:0000256" key="4">
    <source>
        <dbReference type="ARBA" id="ARBA00022777"/>
    </source>
</evidence>
<evidence type="ECO:0000256" key="1">
    <source>
        <dbReference type="ARBA" id="ARBA00022527"/>
    </source>
</evidence>
<dbReference type="CDD" id="cd14131">
    <property type="entry name" value="PKc_Mps1"/>
    <property type="match status" value="1"/>
</dbReference>
<feature type="compositionally biased region" description="Basic and acidic residues" evidence="7">
    <location>
        <begin position="228"/>
        <end position="252"/>
    </location>
</feature>
<dbReference type="GO" id="GO:0005524">
    <property type="term" value="F:ATP binding"/>
    <property type="evidence" value="ECO:0007669"/>
    <property type="project" value="UniProtKB-UniRule"/>
</dbReference>